<sequence>MDSRPEIARAAAEAAARQSYGKLVAWLAARTRDVAAAEDALADAFAAALERWPRSGVPEKPEAWLLAVARRRRVDSVRRRLTREAARDHLKLIAEEMEARMTDEDLPDERLRLMFACAHPAIEPGVRAPLILQAVLGFDAATIASAFLVSPATMGQRLVRAKTRIRETGIPFRVPERAELGERLDAVLEAIYAAFAEGWSDPAGTETRARNLATEGIWLGRLVATLMPQEPEALGLLALMLFAEARRAARRSAEGDFVPLAEQDCDLWDRALIDEAEVLLSHAAARGAIGRYQLEAAVQSAHAARRLTGRTDWVAIRELYDALLLIAGSPVVAINRAVALAETEGALAGLAALYVLGDDKRLNEYQPFWAARAGLLARLGQVPLASEAYDRAIGLERDPAVRRFLQGKRALLRN</sequence>
<accession>A0A6M7WEF7</accession>
<dbReference type="InterPro" id="IPR046531">
    <property type="entry name" value="DUF6596"/>
</dbReference>
<dbReference type="RefSeq" id="WP_027032153.1">
    <property type="nucleotide sequence ID" value="NZ_CP033367.1"/>
</dbReference>
<reference evidence="3 4" key="1">
    <citation type="submission" date="2018-10" db="EMBL/GenBank/DDBJ databases">
        <authorList>
            <person name="Perry B.J."/>
            <person name="Sullivan J.T."/>
            <person name="Murphy R.J.T."/>
            <person name="Ramsay J.P."/>
            <person name="Ronson C.W."/>
        </authorList>
    </citation>
    <scope>NUCLEOTIDE SEQUENCE [LARGE SCALE GENOMIC DNA]</scope>
    <source>
        <strain evidence="3 4">R88b</strain>
    </source>
</reference>
<dbReference type="InterPro" id="IPR007627">
    <property type="entry name" value="RNA_pol_sigma70_r2"/>
</dbReference>
<dbReference type="GO" id="GO:0006352">
    <property type="term" value="P:DNA-templated transcription initiation"/>
    <property type="evidence" value="ECO:0007669"/>
    <property type="project" value="InterPro"/>
</dbReference>
<organism evidence="3 4">
    <name type="scientific">Mesorhizobium loti R88b</name>
    <dbReference type="NCBI Taxonomy" id="935548"/>
    <lineage>
        <taxon>Bacteria</taxon>
        <taxon>Pseudomonadati</taxon>
        <taxon>Pseudomonadota</taxon>
        <taxon>Alphaproteobacteria</taxon>
        <taxon>Hyphomicrobiales</taxon>
        <taxon>Phyllobacteriaceae</taxon>
        <taxon>Mesorhizobium</taxon>
    </lineage>
</organism>
<protein>
    <submittedName>
        <fullName evidence="3">RNA polymerase sigma factor</fullName>
    </submittedName>
</protein>
<dbReference type="EMBL" id="CP033367">
    <property type="protein sequence ID" value="QKD00842.1"/>
    <property type="molecule type" value="Genomic_DNA"/>
</dbReference>
<dbReference type="Gene3D" id="1.10.1740.10">
    <property type="match status" value="1"/>
</dbReference>
<proteinExistence type="predicted"/>
<evidence type="ECO:0000259" key="1">
    <source>
        <dbReference type="Pfam" id="PF04542"/>
    </source>
</evidence>
<dbReference type="SUPFAM" id="SSF88659">
    <property type="entry name" value="Sigma3 and sigma4 domains of RNA polymerase sigma factors"/>
    <property type="match status" value="1"/>
</dbReference>
<dbReference type="PANTHER" id="PTHR47756">
    <property type="entry name" value="BLL6612 PROTEIN-RELATED"/>
    <property type="match status" value="1"/>
</dbReference>
<feature type="domain" description="RNA polymerase sigma-70 region 2" evidence="1">
    <location>
        <begin position="20"/>
        <end position="80"/>
    </location>
</feature>
<dbReference type="GO" id="GO:0003700">
    <property type="term" value="F:DNA-binding transcription factor activity"/>
    <property type="evidence" value="ECO:0007669"/>
    <property type="project" value="InterPro"/>
</dbReference>
<dbReference type="InterPro" id="IPR013325">
    <property type="entry name" value="RNA_pol_sigma_r2"/>
</dbReference>
<evidence type="ECO:0000259" key="2">
    <source>
        <dbReference type="Pfam" id="PF20239"/>
    </source>
</evidence>
<feature type="domain" description="DUF6596" evidence="2">
    <location>
        <begin position="183"/>
        <end position="284"/>
    </location>
</feature>
<gene>
    <name evidence="3" type="ORF">EB235_04505</name>
</gene>
<dbReference type="AlphaFoldDB" id="A0A6M7WEF7"/>
<dbReference type="PANTHER" id="PTHR47756:SF2">
    <property type="entry name" value="BLL6612 PROTEIN"/>
    <property type="match status" value="1"/>
</dbReference>
<dbReference type="Pfam" id="PF20239">
    <property type="entry name" value="DUF6596"/>
    <property type="match status" value="1"/>
</dbReference>
<evidence type="ECO:0000313" key="4">
    <source>
        <dbReference type="Proteomes" id="UP000503017"/>
    </source>
</evidence>
<dbReference type="Proteomes" id="UP000503017">
    <property type="component" value="Chromosome"/>
</dbReference>
<evidence type="ECO:0000313" key="3">
    <source>
        <dbReference type="EMBL" id="QKD00842.1"/>
    </source>
</evidence>
<name>A0A6M7WEF7_RHILI</name>
<dbReference type="InterPro" id="IPR013324">
    <property type="entry name" value="RNA_pol_sigma_r3/r4-like"/>
</dbReference>
<dbReference type="Pfam" id="PF04542">
    <property type="entry name" value="Sigma70_r2"/>
    <property type="match status" value="1"/>
</dbReference>
<dbReference type="SUPFAM" id="SSF88946">
    <property type="entry name" value="Sigma2 domain of RNA polymerase sigma factors"/>
    <property type="match status" value="1"/>
</dbReference>